<organism evidence="3 4">
    <name type="scientific">Ambispora leptoticha</name>
    <dbReference type="NCBI Taxonomy" id="144679"/>
    <lineage>
        <taxon>Eukaryota</taxon>
        <taxon>Fungi</taxon>
        <taxon>Fungi incertae sedis</taxon>
        <taxon>Mucoromycota</taxon>
        <taxon>Glomeromycotina</taxon>
        <taxon>Glomeromycetes</taxon>
        <taxon>Archaeosporales</taxon>
        <taxon>Ambisporaceae</taxon>
        <taxon>Ambispora</taxon>
    </lineage>
</organism>
<name>A0A9N9ECY0_9GLOM</name>
<accession>A0A9N9ECY0</accession>
<dbReference type="GO" id="GO:0008479">
    <property type="term" value="F:tRNA-guanosine(34) queuine transglycosylase activity"/>
    <property type="evidence" value="ECO:0007669"/>
    <property type="project" value="TreeGrafter"/>
</dbReference>
<evidence type="ECO:0000256" key="1">
    <source>
        <dbReference type="ARBA" id="ARBA00022833"/>
    </source>
</evidence>
<feature type="domain" description="tRNA-guanine(15) transglycosylase-like" evidence="2">
    <location>
        <begin position="16"/>
        <end position="67"/>
    </location>
</feature>
<dbReference type="PANTHER" id="PTHR43530:SF1">
    <property type="entry name" value="QUEUINE TRNA-RIBOSYLTRANSFERASE CATALYTIC SUBUNIT 1"/>
    <property type="match status" value="1"/>
</dbReference>
<sequence>MKSALTWEIIAQCSRTKARVATLTLPHCPLETPVFMPVATQGTMKGVTSKQLEDLNCDIILNNTYHL</sequence>
<evidence type="ECO:0000313" key="3">
    <source>
        <dbReference type="EMBL" id="CAG8671474.1"/>
    </source>
</evidence>
<proteinExistence type="predicted"/>
<dbReference type="InterPro" id="IPR002616">
    <property type="entry name" value="tRNA_ribo_trans-like"/>
</dbReference>
<dbReference type="PANTHER" id="PTHR43530">
    <property type="entry name" value="QUEUINE TRNA-RIBOSYLTRANSFERASE CATALYTIC SUBUNIT 1"/>
    <property type="match status" value="1"/>
</dbReference>
<dbReference type="Proteomes" id="UP000789508">
    <property type="component" value="Unassembled WGS sequence"/>
</dbReference>
<dbReference type="OrthoDB" id="10249838at2759"/>
<dbReference type="InterPro" id="IPR036511">
    <property type="entry name" value="TGT-like_sf"/>
</dbReference>
<dbReference type="GO" id="GO:0005829">
    <property type="term" value="C:cytosol"/>
    <property type="evidence" value="ECO:0007669"/>
    <property type="project" value="TreeGrafter"/>
</dbReference>
<dbReference type="AlphaFoldDB" id="A0A9N9ECY0"/>
<dbReference type="GO" id="GO:0006400">
    <property type="term" value="P:tRNA modification"/>
    <property type="evidence" value="ECO:0007669"/>
    <property type="project" value="InterPro"/>
</dbReference>
<evidence type="ECO:0000313" key="4">
    <source>
        <dbReference type="Proteomes" id="UP000789508"/>
    </source>
</evidence>
<dbReference type="EMBL" id="CAJVPS010012527">
    <property type="protein sequence ID" value="CAG8671474.1"/>
    <property type="molecule type" value="Genomic_DNA"/>
</dbReference>
<reference evidence="3" key="1">
    <citation type="submission" date="2021-06" db="EMBL/GenBank/DDBJ databases">
        <authorList>
            <person name="Kallberg Y."/>
            <person name="Tangrot J."/>
            <person name="Rosling A."/>
        </authorList>
    </citation>
    <scope>NUCLEOTIDE SEQUENCE</scope>
    <source>
        <strain evidence="3">FL130A</strain>
    </source>
</reference>
<keyword evidence="4" id="KW-1185">Reference proteome</keyword>
<dbReference type="Gene3D" id="3.20.20.105">
    <property type="entry name" value="Queuine tRNA-ribosyltransferase-like"/>
    <property type="match status" value="1"/>
</dbReference>
<protein>
    <submittedName>
        <fullName evidence="3">13013_t:CDS:1</fullName>
    </submittedName>
</protein>
<dbReference type="Pfam" id="PF01702">
    <property type="entry name" value="TGT"/>
    <property type="match status" value="1"/>
</dbReference>
<dbReference type="NCBIfam" id="TIGR00449">
    <property type="entry name" value="tgt_general"/>
    <property type="match status" value="1"/>
</dbReference>
<evidence type="ECO:0000259" key="2">
    <source>
        <dbReference type="Pfam" id="PF01702"/>
    </source>
</evidence>
<keyword evidence="1" id="KW-0862">Zinc</keyword>
<comment type="caution">
    <text evidence="3">The sequence shown here is derived from an EMBL/GenBank/DDBJ whole genome shotgun (WGS) entry which is preliminary data.</text>
</comment>
<feature type="non-terminal residue" evidence="3">
    <location>
        <position position="67"/>
    </location>
</feature>
<gene>
    <name evidence="3" type="ORF">ALEPTO_LOCUS10604</name>
</gene>
<dbReference type="SUPFAM" id="SSF51713">
    <property type="entry name" value="tRNA-guanine transglycosylase"/>
    <property type="match status" value="1"/>
</dbReference>